<feature type="chain" id="PRO_5039954161" evidence="5">
    <location>
        <begin position="18"/>
        <end position="1420"/>
    </location>
</feature>
<gene>
    <name evidence="8" type="ORF">IV203_013799</name>
</gene>
<dbReference type="PROSITE" id="PS51006">
    <property type="entry name" value="PABS_2"/>
    <property type="match status" value="1"/>
</dbReference>
<evidence type="ECO:0000313" key="8">
    <source>
        <dbReference type="EMBL" id="KAG7374704.1"/>
    </source>
</evidence>
<protein>
    <submittedName>
        <fullName evidence="8">Spermine/spermidine synthase domain containing protein</fullName>
    </submittedName>
</protein>
<comment type="caution">
    <text evidence="8">The sequence shown here is derived from an EMBL/GenBank/DDBJ whole genome shotgun (WGS) entry which is preliminary data.</text>
</comment>
<feature type="region of interest" description="Disordered" evidence="4">
    <location>
        <begin position="187"/>
        <end position="228"/>
    </location>
</feature>
<keyword evidence="5" id="KW-0732">Signal</keyword>
<reference evidence="8" key="2">
    <citation type="submission" date="2021-04" db="EMBL/GenBank/DDBJ databases">
        <authorList>
            <person name="Podell S."/>
        </authorList>
    </citation>
    <scope>NUCLEOTIDE SEQUENCE</scope>
    <source>
        <strain evidence="8">Hildebrandi</strain>
    </source>
</reference>
<dbReference type="EMBL" id="JAGRRH010000001">
    <property type="protein sequence ID" value="KAG7374704.1"/>
    <property type="molecule type" value="Genomic_DNA"/>
</dbReference>
<evidence type="ECO:0000256" key="5">
    <source>
        <dbReference type="SAM" id="SignalP"/>
    </source>
</evidence>
<feature type="domain" description="PABS" evidence="7">
    <location>
        <begin position="449"/>
        <end position="611"/>
    </location>
</feature>
<feature type="compositionally biased region" description="Acidic residues" evidence="4">
    <location>
        <begin position="198"/>
        <end position="212"/>
    </location>
</feature>
<dbReference type="PANTHER" id="PTHR43317:SF1">
    <property type="entry name" value="THERMOSPERMINE SYNTHASE ACAULIS5"/>
    <property type="match status" value="1"/>
</dbReference>
<dbReference type="GO" id="GO:0010487">
    <property type="term" value="F:thermospermine synthase activity"/>
    <property type="evidence" value="ECO:0007669"/>
    <property type="project" value="TreeGrafter"/>
</dbReference>
<proteinExistence type="predicted"/>
<evidence type="ECO:0000256" key="1">
    <source>
        <dbReference type="ARBA" id="ARBA00022679"/>
    </source>
</evidence>
<evidence type="ECO:0000259" key="6">
    <source>
        <dbReference type="PROSITE" id="PS50280"/>
    </source>
</evidence>
<feature type="domain" description="SET" evidence="6">
    <location>
        <begin position="50"/>
        <end position="296"/>
    </location>
</feature>
<keyword evidence="1 3" id="KW-0808">Transferase</keyword>
<evidence type="ECO:0000313" key="9">
    <source>
        <dbReference type="Proteomes" id="UP000693970"/>
    </source>
</evidence>
<feature type="signal peptide" evidence="5">
    <location>
        <begin position="1"/>
        <end position="17"/>
    </location>
</feature>
<dbReference type="OrthoDB" id="42873at2759"/>
<name>A0A9K3M5U2_9STRA</name>
<dbReference type="PANTHER" id="PTHR43317">
    <property type="entry name" value="THERMOSPERMINE SYNTHASE ACAULIS5"/>
    <property type="match status" value="1"/>
</dbReference>
<dbReference type="Pfam" id="PF01564">
    <property type="entry name" value="Spermine_synth"/>
    <property type="match status" value="1"/>
</dbReference>
<dbReference type="PROSITE" id="PS50280">
    <property type="entry name" value="SET"/>
    <property type="match status" value="1"/>
</dbReference>
<keyword evidence="9" id="KW-1185">Reference proteome</keyword>
<sequence length="1420" mass="161873">MTKIHWILILLLKLSLAVENGRPASSRDADLDGLAMVDWLVQKHGGMVSEKIELRKVPRGFGGWDFGMFVTQDVEEDEILMTIPLSSMISSAKRIIRKSDDGEETTTEVAPQSNGRRECETIHNMVLEYQRGESSNYFPYMRYVFEGYGNLWGEALNTWSNKGKAVLLDTVIGRELAPNREFVERFSYTEDCESRPENEDDDDDDDEEEIEEKMERSSRPPETPVDEETRRMLDRAYVYFLARSRGDAIIPLYDMITHRNGEWLNAVAQLIPEDRVVAVYADRDIQKGERLYTWRNECEHLGCDDLADFSVTQYTFSLYGVVDDYPRRWLLVTDVDVQEFDMFLELDQKIMPDGSKKLLSRWLTPPPNTYQINWIQAQLHRLLKINDIVYEQVQTVEIPHERDVIIHYYEAYKEALQVAWENRKRNANEEGDTQTEQKYDSLQHTKRDDLIPPYGFSVCTTAISQAIEDGRRQVGWYQSHYQPIQFTYTEAIDVTTLSLNGWLQTATNFRPHYHEPVVHVAAQYVKEVKRVIFFGGGDNMLLHEIMKYKNLELVVGIELDQTVSRTSFKHFGNSPYFDDPRMQWWFGDASKAINVLPNDYFGSFDIVIVDLLTYIAETIKVKKALSIIDAASLLMKKDGGVIVRNEDFSVRSNTAFVKYTVDLDYLDMPFLCEQSITLGSDSVDFIKAEPIDHGIDVLARPLFSPDRKKPFSAPPFDAWKKYRQTIPNGCEASEIDEDLNTCDDDTGKDRYGVLTIIEAENVAIASEAMSVLQSKVAGVPSKFGMLDGSIVSSKTRPNIFTVIFEQGYITTRVYTEQSYVSFDLAIWENFNSVDAIVDALVAAVGGNSSESPTIFKVVTTGMPVLRDACRNNFLDTISSSREQGKCQDEVYDIQNLAVESTEEDPLVYSELLKAMIPHENRTEFSVAVICGKNGMPCSGLMSVEAAKSNTTGNVLPIFSCDSFEDMRKCEFETLGMISAFVLDHNKTLNAIILDENMSLHMGQIIHKIFNETKNFDNFLERDVLVITKSARESLWRQELVDRFRTEMVMFDPAFQSDFALTTTDGRSVRWSLFSSVSDGFFHRLTQGLSAVIRNSKYDSFTILGVENGMKRMIADFQPTSANIRDSDYDKTDAAKRWKKQVPIAYQAIIQMTVATSQAPLDEGETILYETEDDGNPFSKTYKVGEVTRVLSDTRYYVKGTDEREKQNEETERPHVVERFKIRKMSAADTGTNRTYHVGDVVLYEEQKGLWTTGAIEAVTGNNVYSIYLLDYHKTQLRNVPGERLLLQAESEEYKQKDPPLHHPSLVSAFRNAVLEILDGKDLSIVDNESFQFEGGGALELAFWPQGQAIMKFDGSTGVEINLFLDNGDFPEQDRFRKVFVGKVPSLIVPMLDEFPRGYGSVVNLKNDLKDPPTWLSKYDV</sequence>
<evidence type="ECO:0000256" key="3">
    <source>
        <dbReference type="PROSITE-ProRule" id="PRU00354"/>
    </source>
</evidence>
<evidence type="ECO:0000256" key="4">
    <source>
        <dbReference type="SAM" id="MobiDB-lite"/>
    </source>
</evidence>
<organism evidence="8 9">
    <name type="scientific">Nitzschia inconspicua</name>
    <dbReference type="NCBI Taxonomy" id="303405"/>
    <lineage>
        <taxon>Eukaryota</taxon>
        <taxon>Sar</taxon>
        <taxon>Stramenopiles</taxon>
        <taxon>Ochrophyta</taxon>
        <taxon>Bacillariophyta</taxon>
        <taxon>Bacillariophyceae</taxon>
        <taxon>Bacillariophycidae</taxon>
        <taxon>Bacillariales</taxon>
        <taxon>Bacillariaceae</taxon>
        <taxon>Nitzschia</taxon>
    </lineage>
</organism>
<accession>A0A9K3M5U2</accession>
<feature type="active site" description="Proton acceptor" evidence="3">
    <location>
        <position position="610"/>
    </location>
</feature>
<reference evidence="8" key="1">
    <citation type="journal article" date="2021" name="Sci. Rep.">
        <title>Diploid genomic architecture of Nitzschia inconspicua, an elite biomass production diatom.</title>
        <authorList>
            <person name="Oliver A."/>
            <person name="Podell S."/>
            <person name="Pinowska A."/>
            <person name="Traller J.C."/>
            <person name="Smith S.R."/>
            <person name="McClure R."/>
            <person name="Beliaev A."/>
            <person name="Bohutskyi P."/>
            <person name="Hill E.A."/>
            <person name="Rabines A."/>
            <person name="Zheng H."/>
            <person name="Allen L.Z."/>
            <person name="Kuo A."/>
            <person name="Grigoriev I.V."/>
            <person name="Allen A.E."/>
            <person name="Hazlebeck D."/>
            <person name="Allen E.E."/>
        </authorList>
    </citation>
    <scope>NUCLEOTIDE SEQUENCE</scope>
    <source>
        <strain evidence="8">Hildebrandi</strain>
    </source>
</reference>
<feature type="compositionally biased region" description="Basic and acidic residues" evidence="4">
    <location>
        <begin position="187"/>
        <end position="197"/>
    </location>
</feature>
<dbReference type="InterPro" id="IPR030374">
    <property type="entry name" value="PABS"/>
</dbReference>
<evidence type="ECO:0000256" key="2">
    <source>
        <dbReference type="ARBA" id="ARBA00023115"/>
    </source>
</evidence>
<dbReference type="GO" id="GO:0006596">
    <property type="term" value="P:polyamine biosynthetic process"/>
    <property type="evidence" value="ECO:0007669"/>
    <property type="project" value="UniProtKB-UniRule"/>
</dbReference>
<evidence type="ECO:0000259" key="7">
    <source>
        <dbReference type="PROSITE" id="PS51006"/>
    </source>
</evidence>
<keyword evidence="2 3" id="KW-0620">Polyamine biosynthesis</keyword>
<dbReference type="InterPro" id="IPR001214">
    <property type="entry name" value="SET_dom"/>
</dbReference>
<dbReference type="Proteomes" id="UP000693970">
    <property type="component" value="Unassembled WGS sequence"/>
</dbReference>